<dbReference type="InterPro" id="IPR027463">
    <property type="entry name" value="AcrB_DN_DC_subdom"/>
</dbReference>
<keyword evidence="6 9" id="KW-0812">Transmembrane</keyword>
<feature type="transmembrane region" description="Helical" evidence="9">
    <location>
        <begin position="976"/>
        <end position="999"/>
    </location>
</feature>
<keyword evidence="7 9" id="KW-1133">Transmembrane helix</keyword>
<proteinExistence type="inferred from homology"/>
<reference evidence="10 11" key="1">
    <citation type="submission" date="2018-05" db="EMBL/GenBank/DDBJ databases">
        <title>Complete genome sequence of Megasphaera sp. AJH120T, isolated from the ceca of a chicken.</title>
        <authorList>
            <person name="Maki J."/>
            <person name="Looft T."/>
        </authorList>
    </citation>
    <scope>NUCLEOTIDE SEQUENCE [LARGE SCALE GENOMIC DNA]</scope>
    <source>
        <strain evidence="10 11">AJH120</strain>
    </source>
</reference>
<dbReference type="SUPFAM" id="SSF82693">
    <property type="entry name" value="Multidrug efflux transporter AcrB pore domain, PN1, PN2, PC1 and PC2 subdomains"/>
    <property type="match status" value="4"/>
</dbReference>
<dbReference type="Proteomes" id="UP000254337">
    <property type="component" value="Chromosome"/>
</dbReference>
<protein>
    <submittedName>
        <fullName evidence="10">Multidrug efflux RND transporter permease subunit</fullName>
    </submittedName>
</protein>
<comment type="similarity">
    <text evidence="2">Belongs to the resistance-nodulation-cell division (RND) (TC 2.A.6) family.</text>
</comment>
<dbReference type="NCBIfam" id="NF000282">
    <property type="entry name" value="RND_permease_1"/>
    <property type="match status" value="1"/>
</dbReference>
<dbReference type="Pfam" id="PF00873">
    <property type="entry name" value="ACR_tran"/>
    <property type="match status" value="1"/>
</dbReference>
<feature type="transmembrane region" description="Helical" evidence="9">
    <location>
        <begin position="471"/>
        <end position="498"/>
    </location>
</feature>
<feature type="transmembrane region" description="Helical" evidence="9">
    <location>
        <begin position="900"/>
        <end position="920"/>
    </location>
</feature>
<evidence type="ECO:0000256" key="5">
    <source>
        <dbReference type="ARBA" id="ARBA00022519"/>
    </source>
</evidence>
<feature type="transmembrane region" description="Helical" evidence="9">
    <location>
        <begin position="926"/>
        <end position="947"/>
    </location>
</feature>
<dbReference type="KEGG" id="meg:DKB62_11500"/>
<feature type="transmembrane region" description="Helical" evidence="9">
    <location>
        <begin position="12"/>
        <end position="34"/>
    </location>
</feature>
<dbReference type="Gene3D" id="1.20.1640.10">
    <property type="entry name" value="Multidrug efflux transporter AcrB transmembrane domain"/>
    <property type="match status" value="2"/>
</dbReference>
<dbReference type="FunFam" id="1.20.1640.10:FF:000001">
    <property type="entry name" value="Efflux pump membrane transporter"/>
    <property type="match status" value="1"/>
</dbReference>
<name>A0A346B1Z3_9FIRM</name>
<feature type="transmembrane region" description="Helical" evidence="9">
    <location>
        <begin position="438"/>
        <end position="459"/>
    </location>
</feature>
<feature type="transmembrane region" description="Helical" evidence="9">
    <location>
        <begin position="541"/>
        <end position="560"/>
    </location>
</feature>
<keyword evidence="3" id="KW-0813">Transport</keyword>
<dbReference type="Gene3D" id="3.30.2090.10">
    <property type="entry name" value="Multidrug efflux transporter AcrB TolC docking domain, DN and DC subdomains"/>
    <property type="match status" value="2"/>
</dbReference>
<dbReference type="GO" id="GO:0042910">
    <property type="term" value="F:xenobiotic transmembrane transporter activity"/>
    <property type="evidence" value="ECO:0007669"/>
    <property type="project" value="TreeGrafter"/>
</dbReference>
<evidence type="ECO:0000256" key="4">
    <source>
        <dbReference type="ARBA" id="ARBA00022475"/>
    </source>
</evidence>
<evidence type="ECO:0000256" key="1">
    <source>
        <dbReference type="ARBA" id="ARBA00004429"/>
    </source>
</evidence>
<keyword evidence="8 9" id="KW-0472">Membrane</keyword>
<evidence type="ECO:0000256" key="6">
    <source>
        <dbReference type="ARBA" id="ARBA00022692"/>
    </source>
</evidence>
<keyword evidence="4" id="KW-1003">Cell membrane</keyword>
<evidence type="ECO:0000256" key="3">
    <source>
        <dbReference type="ARBA" id="ARBA00022448"/>
    </source>
</evidence>
<dbReference type="AlphaFoldDB" id="A0A346B1Z3"/>
<gene>
    <name evidence="10" type="ORF">DKB62_11500</name>
</gene>
<feature type="transmembrane region" description="Helical" evidence="9">
    <location>
        <begin position="341"/>
        <end position="360"/>
    </location>
</feature>
<feature type="transmembrane region" description="Helical" evidence="9">
    <location>
        <begin position="393"/>
        <end position="417"/>
    </location>
</feature>
<organism evidence="10 11">
    <name type="scientific">Megasphaera stantonii</name>
    <dbReference type="NCBI Taxonomy" id="2144175"/>
    <lineage>
        <taxon>Bacteria</taxon>
        <taxon>Bacillati</taxon>
        <taxon>Bacillota</taxon>
        <taxon>Negativicutes</taxon>
        <taxon>Veillonellales</taxon>
        <taxon>Veillonellaceae</taxon>
        <taxon>Megasphaera</taxon>
    </lineage>
</organism>
<dbReference type="PANTHER" id="PTHR32063:SF76">
    <property type="entry name" value="EFFLUX PUMP MEMBRANE TRANSPORTER"/>
    <property type="match status" value="1"/>
</dbReference>
<dbReference type="GO" id="GO:0005886">
    <property type="term" value="C:plasma membrane"/>
    <property type="evidence" value="ECO:0007669"/>
    <property type="project" value="UniProtKB-SubCell"/>
</dbReference>
<feature type="transmembrane region" description="Helical" evidence="9">
    <location>
        <begin position="1005"/>
        <end position="1030"/>
    </location>
</feature>
<dbReference type="PANTHER" id="PTHR32063">
    <property type="match status" value="1"/>
</dbReference>
<feature type="transmembrane region" description="Helical" evidence="9">
    <location>
        <begin position="367"/>
        <end position="387"/>
    </location>
</feature>
<dbReference type="NCBIfam" id="TIGR00915">
    <property type="entry name" value="2A0602"/>
    <property type="match status" value="1"/>
</dbReference>
<dbReference type="EMBL" id="CP029462">
    <property type="protein sequence ID" value="AXL22136.1"/>
    <property type="molecule type" value="Genomic_DNA"/>
</dbReference>
<dbReference type="Gene3D" id="3.30.70.1430">
    <property type="entry name" value="Multidrug efflux transporter AcrB pore domain"/>
    <property type="match status" value="2"/>
</dbReference>
<keyword evidence="11" id="KW-1185">Reference proteome</keyword>
<sequence length="1050" mass="113833">MISKFFIDRPIFAIVISLIISIAGLLAMMSLPVAKYPNVTPPQVSVSATYTGANAEVISDTVASVIERQMIGVDDMVNMSSSSNDSGRYSLTVQFETGSNDDMDTVNTQNRVSQVQATLPQEVTATGVTVQKSTSSTAMVFALYSPNGTYDATFMKNYATQFFMDALKSVSGVGNVEEFGSDYAMRIWMDPLKMNILQVTPTDIISAIEGQNIQAAVGSIGSQPTTNDQTYQYTMRAEGRLQTAEQFRDVIVRTNPDGTMVRVGDVATVELGAKDYNVEGNFNGQPQAGFMVSLTSDANAMQTVSGAREVLEEAKKSFPSDLDYRIIYDSTKFVSASINEVIHTFVEALLLVAAIVYLFLQSGRSTLIPLIAVPVSLLGTFACFTILDFSINTLTLFAMVLAIGLLVDDAIVVIEAVEYEIKYNNKGPREATIIAMQNVQNPVIGVACVLASVFIPVGFLSGMSGILYRQFAFTIAISVAISAFVALTLTPAMCASILKVHKPTENPKGIFKFFQQFNRAFERMTNWYGIRLVHLNRRIKWSVAFLIMISGISGFLFTIIPTGFVPSEDNGFVIVSTTLPEGTSQTITKQIAVDLGNWIEQQPGVTQSMNIVGYNMLAGGAKTNGATAFVGMEDWDQRKDPSMSVDALVGKIMAHGAQIPQASVVAINPPPIDGMGISAGFTLHIENRGGHTTDELMETANKFIAEAAKRPEIGSVYTAFSNDTPGYYLDVDRDMVAREGVSMSSVYQTLQSFYGSYQINDFTIFGRNFKVVIQAAPQFRETVDGNKNLYVRNSNNELISVANFVRPRPIGSASIITRFNDYPAIKIMGAPAAGQSSGDALKALQEVAADTLGEGYTYEWADMSREEVEAGNKTIYVFGLAILFVFLVLAALYESWKVPFAVLFSVPAGLFGATLFTYIFDQTNNIYFQIGILAVIGLAAKNAILIIEYAKVRVDERGMDPVSAAIEAAKIRLRPIVMTSLAFVVGSIPLALATGAGAASRVTMGIVVVFGTSMATILGVFLIPMLFILVEKIGHQPVKKKQTIGRLGDM</sequence>
<dbReference type="Gene3D" id="3.30.70.1440">
    <property type="entry name" value="Multidrug efflux transporter AcrB pore domain"/>
    <property type="match status" value="1"/>
</dbReference>
<keyword evidence="5" id="KW-0997">Cell inner membrane</keyword>
<comment type="subcellular location">
    <subcellularLocation>
        <location evidence="1">Cell inner membrane</location>
        <topology evidence="1">Multi-pass membrane protein</topology>
    </subcellularLocation>
</comment>
<dbReference type="RefSeq" id="WP_107195283.1">
    <property type="nucleotide sequence ID" value="NZ_CP029462.1"/>
</dbReference>
<evidence type="ECO:0000256" key="2">
    <source>
        <dbReference type="ARBA" id="ARBA00010942"/>
    </source>
</evidence>
<dbReference type="OrthoDB" id="8270at2"/>
<dbReference type="InterPro" id="IPR004764">
    <property type="entry name" value="MdtF-like"/>
</dbReference>
<evidence type="ECO:0000313" key="10">
    <source>
        <dbReference type="EMBL" id="AXL22136.1"/>
    </source>
</evidence>
<dbReference type="SUPFAM" id="SSF82866">
    <property type="entry name" value="Multidrug efflux transporter AcrB transmembrane domain"/>
    <property type="match status" value="2"/>
</dbReference>
<evidence type="ECO:0000256" key="8">
    <source>
        <dbReference type="ARBA" id="ARBA00023136"/>
    </source>
</evidence>
<dbReference type="PRINTS" id="PR00702">
    <property type="entry name" value="ACRIFLAVINRP"/>
</dbReference>
<dbReference type="Gene3D" id="3.30.70.1320">
    <property type="entry name" value="Multidrug efflux transporter AcrB pore domain like"/>
    <property type="match status" value="1"/>
</dbReference>
<dbReference type="SUPFAM" id="SSF82714">
    <property type="entry name" value="Multidrug efflux transporter AcrB TolC docking domain, DN and DC subdomains"/>
    <property type="match status" value="2"/>
</dbReference>
<dbReference type="GO" id="GO:0015562">
    <property type="term" value="F:efflux transmembrane transporter activity"/>
    <property type="evidence" value="ECO:0007669"/>
    <property type="project" value="InterPro"/>
</dbReference>
<feature type="transmembrane region" description="Helical" evidence="9">
    <location>
        <begin position="875"/>
        <end position="893"/>
    </location>
</feature>
<dbReference type="InterPro" id="IPR001036">
    <property type="entry name" value="Acrflvin-R"/>
</dbReference>
<dbReference type="GO" id="GO:0009636">
    <property type="term" value="P:response to toxic substance"/>
    <property type="evidence" value="ECO:0007669"/>
    <property type="project" value="UniProtKB-ARBA"/>
</dbReference>
<evidence type="ECO:0000256" key="9">
    <source>
        <dbReference type="SAM" id="Phobius"/>
    </source>
</evidence>
<evidence type="ECO:0000313" key="11">
    <source>
        <dbReference type="Proteomes" id="UP000254337"/>
    </source>
</evidence>
<evidence type="ECO:0000256" key="7">
    <source>
        <dbReference type="ARBA" id="ARBA00022989"/>
    </source>
</evidence>
<accession>A0A346B1Z3</accession>